<accession>A0A8F2W427</accession>
<dbReference type="InterPro" id="IPR016024">
    <property type="entry name" value="ARM-type_fold"/>
</dbReference>
<evidence type="ECO:0000256" key="4">
    <source>
        <dbReference type="ARBA" id="ARBA00037935"/>
    </source>
</evidence>
<comment type="subcellular location">
    <subcellularLocation>
        <location evidence="1">Bud neck</location>
    </subcellularLocation>
    <subcellularLocation>
        <location evidence="2">Cell septum</location>
    </subcellularLocation>
</comment>
<feature type="domain" description="FH2" evidence="9">
    <location>
        <begin position="1828"/>
        <end position="2245"/>
    </location>
</feature>
<dbReference type="InterPro" id="IPR011989">
    <property type="entry name" value="ARM-like"/>
</dbReference>
<dbReference type="FunFam" id="1.20.58.2220:FF:000006">
    <property type="entry name" value="Cytokinesis protein sepA"/>
    <property type="match status" value="1"/>
</dbReference>
<feature type="region of interest" description="Disordered" evidence="6">
    <location>
        <begin position="1519"/>
        <end position="1550"/>
    </location>
</feature>
<feature type="compositionally biased region" description="Basic residues" evidence="6">
    <location>
        <begin position="549"/>
        <end position="559"/>
    </location>
</feature>
<evidence type="ECO:0000259" key="8">
    <source>
        <dbReference type="PROSITE" id="PS51232"/>
    </source>
</evidence>
<evidence type="ECO:0000259" key="7">
    <source>
        <dbReference type="PROSITE" id="PS51231"/>
    </source>
</evidence>
<feature type="coiled-coil region" evidence="5">
    <location>
        <begin position="1343"/>
        <end position="1438"/>
    </location>
</feature>
<feature type="compositionally biased region" description="Basic and acidic residues" evidence="6">
    <location>
        <begin position="1733"/>
        <end position="1744"/>
    </location>
</feature>
<feature type="compositionally biased region" description="Basic and acidic residues" evidence="6">
    <location>
        <begin position="627"/>
        <end position="649"/>
    </location>
</feature>
<feature type="compositionally biased region" description="Acidic residues" evidence="6">
    <location>
        <begin position="524"/>
        <end position="533"/>
    </location>
</feature>
<dbReference type="GO" id="GO:0043332">
    <property type="term" value="C:mating projection tip"/>
    <property type="evidence" value="ECO:0007669"/>
    <property type="project" value="TreeGrafter"/>
</dbReference>
<dbReference type="GO" id="GO:0000142">
    <property type="term" value="C:cellular bud neck contractile ring"/>
    <property type="evidence" value="ECO:0007669"/>
    <property type="project" value="UniProtKB-ARBA"/>
</dbReference>
<evidence type="ECO:0000256" key="6">
    <source>
        <dbReference type="SAM" id="MobiDB-lite"/>
    </source>
</evidence>
<dbReference type="Pfam" id="PF06428">
    <property type="entry name" value="Sec2p"/>
    <property type="match status" value="1"/>
</dbReference>
<dbReference type="SMART" id="SM00498">
    <property type="entry name" value="FH2"/>
    <property type="match status" value="1"/>
</dbReference>
<dbReference type="InterPro" id="IPR051661">
    <property type="entry name" value="Actin_filament_regulator"/>
</dbReference>
<organism evidence="10">
    <name type="scientific">Candidozyma auris</name>
    <name type="common">Yeast</name>
    <name type="synonym">Candida auris</name>
    <dbReference type="NCBI Taxonomy" id="498019"/>
    <lineage>
        <taxon>Eukaryota</taxon>
        <taxon>Fungi</taxon>
        <taxon>Dikarya</taxon>
        <taxon>Ascomycota</taxon>
        <taxon>Saccharomycotina</taxon>
        <taxon>Pichiomycetes</taxon>
        <taxon>Metschnikowiaceae</taxon>
        <taxon>Candidozyma</taxon>
    </lineage>
</organism>
<dbReference type="SMART" id="SM01140">
    <property type="entry name" value="Drf_GBD"/>
    <property type="match status" value="1"/>
</dbReference>
<dbReference type="GO" id="GO:0051017">
    <property type="term" value="P:actin filament bundle assembly"/>
    <property type="evidence" value="ECO:0007669"/>
    <property type="project" value="TreeGrafter"/>
</dbReference>
<dbReference type="InterPro" id="IPR014768">
    <property type="entry name" value="GBD/FH3_dom"/>
</dbReference>
<proteinExistence type="inferred from homology"/>
<dbReference type="SUPFAM" id="SSF101447">
    <property type="entry name" value="Formin homology 2 domain (FH2 domain)"/>
    <property type="match status" value="1"/>
</dbReference>
<dbReference type="GO" id="GO:0005934">
    <property type="term" value="C:cellular bud tip"/>
    <property type="evidence" value="ECO:0007669"/>
    <property type="project" value="UniProtKB-ARBA"/>
</dbReference>
<dbReference type="PANTHER" id="PTHR47102:SF2">
    <property type="entry name" value="PROTEIN BNI1"/>
    <property type="match status" value="1"/>
</dbReference>
<feature type="compositionally biased region" description="Low complexity" evidence="6">
    <location>
        <begin position="668"/>
        <end position="699"/>
    </location>
</feature>
<feature type="compositionally biased region" description="Basic and acidic residues" evidence="6">
    <location>
        <begin position="1519"/>
        <end position="1529"/>
    </location>
</feature>
<feature type="region of interest" description="Disordered" evidence="6">
    <location>
        <begin position="1681"/>
        <end position="1831"/>
    </location>
</feature>
<evidence type="ECO:0000256" key="3">
    <source>
        <dbReference type="ARBA" id="ARBA00023054"/>
    </source>
</evidence>
<feature type="compositionally biased region" description="Polar residues" evidence="6">
    <location>
        <begin position="852"/>
        <end position="868"/>
    </location>
</feature>
<dbReference type="Gene3D" id="1.10.238.150">
    <property type="entry name" value="Formin, FH3 diaphanous domain"/>
    <property type="match status" value="1"/>
</dbReference>
<dbReference type="Gene3D" id="6.10.30.50">
    <property type="match status" value="1"/>
</dbReference>
<evidence type="ECO:0000313" key="10">
    <source>
        <dbReference type="EMBL" id="QWW25383.1"/>
    </source>
</evidence>
<dbReference type="Proteomes" id="UP000825438">
    <property type="component" value="Chromosome VI"/>
</dbReference>
<comment type="similarity">
    <text evidence="4">Belongs to the formin homology family. BNI1 subfamily.</text>
</comment>
<evidence type="ECO:0000256" key="5">
    <source>
        <dbReference type="SAM" id="Coils"/>
    </source>
</evidence>
<feature type="compositionally biased region" description="Basic and acidic residues" evidence="6">
    <location>
        <begin position="2298"/>
        <end position="2313"/>
    </location>
</feature>
<dbReference type="InterPro" id="IPR009449">
    <property type="entry name" value="Sec2_N"/>
</dbReference>
<evidence type="ECO:0000256" key="2">
    <source>
        <dbReference type="ARBA" id="ARBA00004431"/>
    </source>
</evidence>
<feature type="compositionally biased region" description="Low complexity" evidence="6">
    <location>
        <begin position="719"/>
        <end position="741"/>
    </location>
</feature>
<feature type="region of interest" description="Disordered" evidence="6">
    <location>
        <begin position="41"/>
        <end position="68"/>
    </location>
</feature>
<dbReference type="GO" id="GO:0030010">
    <property type="term" value="P:establishment of cell polarity"/>
    <property type="evidence" value="ECO:0007669"/>
    <property type="project" value="UniProtKB-ARBA"/>
</dbReference>
<feature type="compositionally biased region" description="Low complexity" evidence="6">
    <location>
        <begin position="822"/>
        <end position="835"/>
    </location>
</feature>
<dbReference type="Gene3D" id="6.10.140.910">
    <property type="match status" value="1"/>
</dbReference>
<reference evidence="10" key="1">
    <citation type="submission" date="2021-06" db="EMBL/GenBank/DDBJ databases">
        <title>Candida auris outbreak in lebanese hospital.</title>
        <authorList>
            <person name="Finianos M."/>
        </authorList>
    </citation>
    <scope>NUCLEOTIDE SEQUENCE</scope>
    <source>
        <strain evidence="10">CA7LBN</strain>
    </source>
</reference>
<dbReference type="Pfam" id="PF02181">
    <property type="entry name" value="FH2"/>
    <property type="match status" value="1"/>
</dbReference>
<dbReference type="PANTHER" id="PTHR47102">
    <property type="entry name" value="PROTEIN BNI1"/>
    <property type="match status" value="1"/>
</dbReference>
<dbReference type="GO" id="GO:0000920">
    <property type="term" value="P:septum digestion after cytokinesis"/>
    <property type="evidence" value="ECO:0007669"/>
    <property type="project" value="UniProtKB-ARBA"/>
</dbReference>
<feature type="region of interest" description="Disordered" evidence="6">
    <location>
        <begin position="2298"/>
        <end position="2406"/>
    </location>
</feature>
<evidence type="ECO:0000256" key="1">
    <source>
        <dbReference type="ARBA" id="ARBA00004266"/>
    </source>
</evidence>
<dbReference type="PROSITE" id="PS51231">
    <property type="entry name" value="DAD"/>
    <property type="match status" value="1"/>
</dbReference>
<dbReference type="InterPro" id="IPR010473">
    <property type="entry name" value="GTPase-bd"/>
</dbReference>
<dbReference type="PROSITE" id="PS51444">
    <property type="entry name" value="FH2"/>
    <property type="match status" value="1"/>
</dbReference>
<dbReference type="GO" id="GO:0000131">
    <property type="term" value="C:incipient cellular bud site"/>
    <property type="evidence" value="ECO:0007669"/>
    <property type="project" value="UniProtKB-ARBA"/>
</dbReference>
<feature type="compositionally biased region" description="Low complexity" evidence="6">
    <location>
        <begin position="760"/>
        <end position="780"/>
    </location>
</feature>
<dbReference type="GO" id="GO:0003779">
    <property type="term" value="F:actin binding"/>
    <property type="evidence" value="ECO:0007669"/>
    <property type="project" value="InterPro"/>
</dbReference>
<feature type="compositionally biased region" description="Polar residues" evidence="6">
    <location>
        <begin position="781"/>
        <end position="802"/>
    </location>
</feature>
<name>A0A8F2W427_CANAR</name>
<feature type="compositionally biased region" description="Polar residues" evidence="6">
    <location>
        <begin position="742"/>
        <end position="751"/>
    </location>
</feature>
<dbReference type="PROSITE" id="PS51232">
    <property type="entry name" value="GBD_FH3"/>
    <property type="match status" value="1"/>
</dbReference>
<dbReference type="InterPro" id="IPR014767">
    <property type="entry name" value="DAD_dom"/>
</dbReference>
<dbReference type="Gene3D" id="1.20.58.2220">
    <property type="entry name" value="Formin, FH2 domain"/>
    <property type="match status" value="1"/>
</dbReference>
<feature type="domain" description="GBD/FH3" evidence="8">
    <location>
        <begin position="881"/>
        <end position="1322"/>
    </location>
</feature>
<feature type="compositionally biased region" description="Polar residues" evidence="6">
    <location>
        <begin position="492"/>
        <end position="509"/>
    </location>
</feature>
<feature type="coiled-coil region" evidence="5">
    <location>
        <begin position="1620"/>
        <end position="1651"/>
    </location>
</feature>
<feature type="compositionally biased region" description="Pro residues" evidence="6">
    <location>
        <begin position="1750"/>
        <end position="1808"/>
    </location>
</feature>
<sequence>MGEEFDELADQVAILSTKLVTEVAKSSELEESLVQLRKESSHLKSQVGKLSEAAKRTQSAESRLKELEEKHQNLEKAHQELGEKNRQLEGEVEDLTASLFTDAMKMVSEAREEKENYIIKNRKLNEEIGEKDRIIDNLQEQLQDLKGLFMKLEDQQRSSKHGTPQLEHGFEGDSMSNQGGDEYTYLMSQLIYAPRVRAIRFDLANYQQDFKAFVFQVIKPDFTFDLTSLKNLKYFRKIWHEELEPALGYVPSVSNNLLNRFSKGKTFWTLLVEGKAIIEPVSGVNETFKLNYRGLKTGDEKPVAMKDPCTFCGESKGDRLEHARLYTLKLYGPASETTFTENSSTTLIGGEAHEVIGTYPLCNFCLVKLRAICEFFAKLRLVHANVYKLQQNSTFDDLAVVSQFQFKKYDDRTNHDIKRYVSKNDEAILLKLYYLLLTIRAKIFWSKIGFWDTEEDSETVTVDEAHIEMFQRMVRENVAFGTDNLEAIERPQSVNGYQSPKSGQRTPKTVGTPRASVIAKEQTEEGSGDEEFADSSAFADAETHESPLRRRKSKSKAFKAKIDKDLSSTMKMLQESLDENERREEEKKEEERSEVEREQQKKDNVEASSNAEEQDNIEETEVTNLEKSGDKTERIDPYHAASQHEDVEKANSAYYAPLGPRKSPQKQPPQAQHSNQQQQHQQQQQSLSHRISSGSIFSIRRNRSQQSQALSNDDHDSDSGSVVSGNTVGSNPSNNMNSSNSALYPNASSVSSRRHGSMASVTSGGSTGPTTTSSTIVPGPQVTSSTHSRSGSIYSFNTSSNPYDHVTERSARQSLDNKSHLQQQPHQQQQQQQQQAPSSSHRAPSFALSRKATGSSLFSRPSISTSASEDVAKDDSGLTLRKPQNPVEIERMFRDLMEKRDFKSLPSQARQEMLNYSIDKKWMLVQQDAIHEHSKSASKSKATPEYYTRKLIAKTISSDELENLWVSLRTEPIDWVREFIYDFQGDVALSSYLIKVHDQMGSSDIDDIQDDIFNKEFNTLKCLKCMMNQKLGAERAKSDDSLYINAITGSLLSPRIATRRIAAESLTFMIVYYCRVGGDHNKYHKVLRSLDGLQSKPYYEFVSASSASAKKTLQRKPPPEDTNHRFELWLRLVGITIEGRGRYSNSLVGASEELKYQFAVNGSTVGGSSHVENQLMEYCLGTMLLINTIIEYGVDFRVRIHLRAQFTAAGIEPLLAKFNDLGYDNLAKQVQKYREMAEADELELKTKQQIEEDLDFNNPVDLVRSLWNNVQNSDAQGHFLSAMQHIYLNQTEKRDDSEELTRSLRLLDGLIQNVTTAHTSNDESAVGIAINRLYAGLSTDDMYRKAINEVKLYKKIAEEATAERDEISKQLSIGSEGLIQNMSNEIKEQEIVLRRTRRMNEELQEELEDLKRKHLREKQEQEVEMRELLIMLNSAQIDSKRDKNKTTLSVQTSNEKLIKKLQKQINRRKTEFKLDNKQLGTSVEPSSRLRALREQMADIENLARELEMTDFETYSLPKEEAKPDVHEPETPEPEELPPVPVGPKRSVREDDLEKLERLRKKLASLQSESNDIMKFNNKSLFSKQKYLALERLRELEQNFADFNIDFDIDENEAALLGFMDANMKSKIQEELDEVKKLNNDLRSQLAAIKDVKSPPSDASPDTLQKLEAKYAQGKVVVDGSDVAVKSSNTPNKDYRKNRKSTMNSLDPKFLNELSSKVKQAEAIGSSSDDEKFEDSVDKVEETETPKATGAPPPPPPPLPPALGGAPPPPPPPLPPSLGGAPPPPPPPLPPSLNGGAPPPPPPPPPPLPMGTNNSSKSPSPVPQHPHPFEAYPRPKKKLKQLHWEKVDNGENDSNSFWQNSQSHTIASDLMDKGVLDEIEAIFAAKEIKKLATKKKEDIDKVTFLARDVAQQFGINLHSFNSLSDEEVIDKILRCDKDSLANPAILEFLGKDEITEVSNSLARNLEPYSTDYTSEEISKPEKDPSELQRPDRIYLELIYNLQHYWKSRVRALKTIVNYEKDYDDLVTKLRSLDDAVDKIKHSKHLRSVFDIILAVGNYMNDTSKQAKGFKLSSLQRLSFVKDEKNSMSFLHYVEKTVRTLYPELLAFMDDLAACVPVAKFSIENIANDCKDYGQAIKNVQSSIDIGNLSDVSKFHPKDRVLKVVSPALPRAKKKADLLQDQANYTLKEFETLMRYFGEDPNDSFVRNSFFSKFTSFLSEFKKAQRENLQREEELRVYEQRKKLLENKTKQSKAKKESGSEDDEENVMDSLLEKLKAAGPQRGEPSSARKRALMKKHLMESLKKSNSESDSRDNSPSRAGPINPELAGADESDKDILAKSDDDVGSRARNLLQELRKAEGSDKPTSSSAFRQQRQRRRQLSTVGEDEIKEATSEVVPEANNEDAEENK</sequence>
<dbReference type="CDD" id="cd21044">
    <property type="entry name" value="Rab11BD_RAB3IP_like"/>
    <property type="match status" value="1"/>
</dbReference>
<dbReference type="SUPFAM" id="SSF144284">
    <property type="entry name" value="Sec2 N-terminal region"/>
    <property type="match status" value="1"/>
</dbReference>
<dbReference type="GO" id="GO:1903475">
    <property type="term" value="P:mitotic actomyosin contractile ring assembly"/>
    <property type="evidence" value="ECO:0007669"/>
    <property type="project" value="TreeGrafter"/>
</dbReference>
<feature type="compositionally biased region" description="Basic and acidic residues" evidence="6">
    <location>
        <begin position="579"/>
        <end position="605"/>
    </location>
</feature>
<dbReference type="InterPro" id="IPR010472">
    <property type="entry name" value="FH3_dom"/>
</dbReference>
<dbReference type="InterPro" id="IPR015425">
    <property type="entry name" value="FH2_Formin"/>
</dbReference>
<dbReference type="EMBL" id="CP076754">
    <property type="protein sequence ID" value="QWW25383.1"/>
    <property type="molecule type" value="Genomic_DNA"/>
</dbReference>
<dbReference type="FunFam" id="6.10.30.50:FF:000001">
    <property type="entry name" value="Cytokinesis sepA protein"/>
    <property type="match status" value="1"/>
</dbReference>
<feature type="region of interest" description="Disordered" evidence="6">
    <location>
        <begin position="489"/>
        <end position="884"/>
    </location>
</feature>
<dbReference type="Gene3D" id="1.25.10.10">
    <property type="entry name" value="Leucine-rich Repeat Variant"/>
    <property type="match status" value="2"/>
</dbReference>
<dbReference type="InterPro" id="IPR042201">
    <property type="entry name" value="FH2_Formin_sf"/>
</dbReference>
<feature type="compositionally biased region" description="Basic and acidic residues" evidence="6">
    <location>
        <begin position="2245"/>
        <end position="2257"/>
    </location>
</feature>
<dbReference type="SUPFAM" id="SSF48371">
    <property type="entry name" value="ARM repeat"/>
    <property type="match status" value="1"/>
</dbReference>
<feature type="domain" description="DAD" evidence="7">
    <location>
        <begin position="2260"/>
        <end position="2291"/>
    </location>
</feature>
<dbReference type="GO" id="GO:0032991">
    <property type="term" value="C:protein-containing complex"/>
    <property type="evidence" value="ECO:0007669"/>
    <property type="project" value="UniProtKB-ARBA"/>
</dbReference>
<dbReference type="GO" id="GO:0033554">
    <property type="term" value="P:cellular response to stress"/>
    <property type="evidence" value="ECO:0007669"/>
    <property type="project" value="UniProtKB-ARBA"/>
</dbReference>
<feature type="compositionally biased region" description="Acidic residues" evidence="6">
    <location>
        <begin position="612"/>
        <end position="621"/>
    </location>
</feature>
<dbReference type="GO" id="GO:0001411">
    <property type="term" value="C:hyphal tip"/>
    <property type="evidence" value="ECO:0007669"/>
    <property type="project" value="UniProtKB-ARBA"/>
</dbReference>
<keyword evidence="3 5" id="KW-0175">Coiled coil</keyword>
<protein>
    <submittedName>
        <fullName evidence="10">Uncharacterized protein</fullName>
    </submittedName>
</protein>
<dbReference type="SMART" id="SM01139">
    <property type="entry name" value="Drf_FH3"/>
    <property type="match status" value="1"/>
</dbReference>
<dbReference type="Pfam" id="PF06371">
    <property type="entry name" value="Drf_GBD"/>
    <property type="match status" value="1"/>
</dbReference>
<feature type="compositionally biased region" description="Basic and acidic residues" evidence="6">
    <location>
        <begin position="805"/>
        <end position="819"/>
    </location>
</feature>
<dbReference type="GO" id="GO:0030428">
    <property type="term" value="C:cell septum"/>
    <property type="evidence" value="ECO:0007669"/>
    <property type="project" value="UniProtKB-SubCell"/>
</dbReference>
<dbReference type="GO" id="GO:0051016">
    <property type="term" value="P:barbed-end actin filament capping"/>
    <property type="evidence" value="ECO:0007669"/>
    <property type="project" value="TreeGrafter"/>
</dbReference>
<dbReference type="Pfam" id="PF06367">
    <property type="entry name" value="Drf_FH3"/>
    <property type="match status" value="1"/>
</dbReference>
<dbReference type="FunFam" id="1.25.10.10:FF:000898">
    <property type="entry name" value="Formin BNI1"/>
    <property type="match status" value="1"/>
</dbReference>
<evidence type="ECO:0000259" key="9">
    <source>
        <dbReference type="PROSITE" id="PS51444"/>
    </source>
</evidence>
<gene>
    <name evidence="10" type="ORF">CA7LBN_004270</name>
</gene>
<feature type="compositionally biased region" description="Basic and acidic residues" evidence="6">
    <location>
        <begin position="2332"/>
        <end position="2344"/>
    </location>
</feature>
<dbReference type="GO" id="GO:0031267">
    <property type="term" value="F:small GTPase binding"/>
    <property type="evidence" value="ECO:0007669"/>
    <property type="project" value="InterPro"/>
</dbReference>
<feature type="region of interest" description="Disordered" evidence="6">
    <location>
        <begin position="2245"/>
        <end position="2265"/>
    </location>
</feature>